<organism evidence="1 2">
    <name type="scientific">Candidatus Daviesbacteria bacterium RIFOXYD1_FULL_41_10</name>
    <dbReference type="NCBI Taxonomy" id="1797801"/>
    <lineage>
        <taxon>Bacteria</taxon>
        <taxon>Candidatus Daviesiibacteriota</taxon>
    </lineage>
</organism>
<sequence>MENLFPGKSLICTGCIYRLDDVYPHEYSQCKRLVWTELGTFTPRLEADGDFISCDCYRPTLVASIKNWVGSKYTQLIQYGVPLSRI</sequence>
<dbReference type="AlphaFoldDB" id="A0A1F5N028"/>
<gene>
    <name evidence="1" type="ORF">A2617_03925</name>
</gene>
<reference evidence="1 2" key="1">
    <citation type="journal article" date="2016" name="Nat. Commun.">
        <title>Thousands of microbial genomes shed light on interconnected biogeochemical processes in an aquifer system.</title>
        <authorList>
            <person name="Anantharaman K."/>
            <person name="Brown C.T."/>
            <person name="Hug L.A."/>
            <person name="Sharon I."/>
            <person name="Castelle C.J."/>
            <person name="Probst A.J."/>
            <person name="Thomas B.C."/>
            <person name="Singh A."/>
            <person name="Wilkins M.J."/>
            <person name="Karaoz U."/>
            <person name="Brodie E.L."/>
            <person name="Williams K.H."/>
            <person name="Hubbard S.S."/>
            <person name="Banfield J.F."/>
        </authorList>
    </citation>
    <scope>NUCLEOTIDE SEQUENCE [LARGE SCALE GENOMIC DNA]</scope>
</reference>
<protein>
    <submittedName>
        <fullName evidence="1">Uncharacterized protein</fullName>
    </submittedName>
</protein>
<evidence type="ECO:0000313" key="2">
    <source>
        <dbReference type="Proteomes" id="UP000177135"/>
    </source>
</evidence>
<proteinExistence type="predicted"/>
<accession>A0A1F5N028</accession>
<name>A0A1F5N028_9BACT</name>
<evidence type="ECO:0000313" key="1">
    <source>
        <dbReference type="EMBL" id="OGE70964.1"/>
    </source>
</evidence>
<dbReference type="EMBL" id="MFEC01000027">
    <property type="protein sequence ID" value="OGE70964.1"/>
    <property type="molecule type" value="Genomic_DNA"/>
</dbReference>
<comment type="caution">
    <text evidence="1">The sequence shown here is derived from an EMBL/GenBank/DDBJ whole genome shotgun (WGS) entry which is preliminary data.</text>
</comment>
<dbReference type="Proteomes" id="UP000177135">
    <property type="component" value="Unassembled WGS sequence"/>
</dbReference>